<dbReference type="eggNOG" id="KOG3544">
    <property type="taxonomic scope" value="Eukaryota"/>
</dbReference>
<dbReference type="PROSITE" id="PS50234">
    <property type="entry name" value="VWFA"/>
    <property type="match status" value="1"/>
</dbReference>
<reference evidence="2" key="2">
    <citation type="submission" date="2025-08" db="UniProtKB">
        <authorList>
            <consortium name="Ensembl"/>
        </authorList>
    </citation>
    <scope>IDENTIFICATION</scope>
</reference>
<dbReference type="Proteomes" id="UP000007875">
    <property type="component" value="Unassembled WGS sequence"/>
</dbReference>
<sequence length="195" mass="21699">MDFIVVLDSSSSVGRPNWRKMKKFVRDFLDDFTVRDEFARFGIVRYNRVVDTRTQILLSAYPNDLAGLLAAFDRMPYNGSGTKTGNALNHTADVLMTSGHREEARDIVLLITDGASSDDVAVPAQRIRDRGALLMVLPVLPPSGRALNMDQIREITGPGNDHNIIRDAMVRGFEALDEEFSRRMGILLCGQPCSN</sequence>
<name>H2YP76_CIOSA</name>
<dbReference type="AlphaFoldDB" id="H2YP76"/>
<dbReference type="Ensembl" id="ENSCSAVT00000007226.1">
    <property type="protein sequence ID" value="ENSCSAVP00000007134.1"/>
    <property type="gene ID" value="ENSCSAVG00000004262.1"/>
</dbReference>
<evidence type="ECO:0000313" key="2">
    <source>
        <dbReference type="Ensembl" id="ENSCSAVP00000007134.1"/>
    </source>
</evidence>
<dbReference type="SMART" id="SM00327">
    <property type="entry name" value="VWA"/>
    <property type="match status" value="1"/>
</dbReference>
<reference evidence="2" key="3">
    <citation type="submission" date="2025-09" db="UniProtKB">
        <authorList>
            <consortium name="Ensembl"/>
        </authorList>
    </citation>
    <scope>IDENTIFICATION</scope>
</reference>
<dbReference type="Gene3D" id="3.40.50.410">
    <property type="entry name" value="von Willebrand factor, type A domain"/>
    <property type="match status" value="1"/>
</dbReference>
<dbReference type="SUPFAM" id="SSF53300">
    <property type="entry name" value="vWA-like"/>
    <property type="match status" value="1"/>
</dbReference>
<organism evidence="2 3">
    <name type="scientific">Ciona savignyi</name>
    <name type="common">Pacific transparent sea squirt</name>
    <dbReference type="NCBI Taxonomy" id="51511"/>
    <lineage>
        <taxon>Eukaryota</taxon>
        <taxon>Metazoa</taxon>
        <taxon>Chordata</taxon>
        <taxon>Tunicata</taxon>
        <taxon>Ascidiacea</taxon>
        <taxon>Phlebobranchia</taxon>
        <taxon>Cionidae</taxon>
        <taxon>Ciona</taxon>
    </lineage>
</organism>
<reference evidence="3" key="1">
    <citation type="submission" date="2003-08" db="EMBL/GenBank/DDBJ databases">
        <authorList>
            <person name="Birren B."/>
            <person name="Nusbaum C."/>
            <person name="Abebe A."/>
            <person name="Abouelleil A."/>
            <person name="Adekoya E."/>
            <person name="Ait-zahra M."/>
            <person name="Allen N."/>
            <person name="Allen T."/>
            <person name="An P."/>
            <person name="Anderson M."/>
            <person name="Anderson S."/>
            <person name="Arachchi H."/>
            <person name="Armbruster J."/>
            <person name="Bachantsang P."/>
            <person name="Baldwin J."/>
            <person name="Barry A."/>
            <person name="Bayul T."/>
            <person name="Blitshsteyn B."/>
            <person name="Bloom T."/>
            <person name="Blye J."/>
            <person name="Boguslavskiy L."/>
            <person name="Borowsky M."/>
            <person name="Boukhgalter B."/>
            <person name="Brunache A."/>
            <person name="Butler J."/>
            <person name="Calixte N."/>
            <person name="Calvo S."/>
            <person name="Camarata J."/>
            <person name="Campo K."/>
            <person name="Chang J."/>
            <person name="Cheshatsang Y."/>
            <person name="Citroen M."/>
            <person name="Collymore A."/>
            <person name="Considine T."/>
            <person name="Cook A."/>
            <person name="Cooke P."/>
            <person name="Corum B."/>
            <person name="Cuomo C."/>
            <person name="David R."/>
            <person name="Dawoe T."/>
            <person name="Degray S."/>
            <person name="Dodge S."/>
            <person name="Dooley K."/>
            <person name="Dorje P."/>
            <person name="Dorjee K."/>
            <person name="Dorris L."/>
            <person name="Duffey N."/>
            <person name="Dupes A."/>
            <person name="Elkins T."/>
            <person name="Engels R."/>
            <person name="Erickson J."/>
            <person name="Farina A."/>
            <person name="Faro S."/>
            <person name="Ferreira P."/>
            <person name="Fischer H."/>
            <person name="Fitzgerald M."/>
            <person name="Foley K."/>
            <person name="Gage D."/>
            <person name="Galagan J."/>
            <person name="Gearin G."/>
            <person name="Gnerre S."/>
            <person name="Gnirke A."/>
            <person name="Goyette A."/>
            <person name="Graham J."/>
            <person name="Grandbois E."/>
            <person name="Gyaltsen K."/>
            <person name="Hafez N."/>
            <person name="Hagopian D."/>
            <person name="Hagos B."/>
            <person name="Hall J."/>
            <person name="Hatcher B."/>
            <person name="Heller A."/>
            <person name="Higgins H."/>
            <person name="Honan T."/>
            <person name="Horn A."/>
            <person name="Houde N."/>
            <person name="Hughes L."/>
            <person name="Hulme W."/>
            <person name="Husby E."/>
            <person name="Iliev I."/>
            <person name="Jaffe D."/>
            <person name="Jones C."/>
            <person name="Kamal M."/>
            <person name="Kamat A."/>
            <person name="Kamvysselis M."/>
            <person name="Karlsson E."/>
            <person name="Kells C."/>
            <person name="Kieu A."/>
            <person name="Kisner P."/>
            <person name="Kodira C."/>
            <person name="Kulbokas E."/>
            <person name="Labutti K."/>
            <person name="Lama D."/>
            <person name="Landers T."/>
            <person name="Leger J."/>
            <person name="Levine S."/>
            <person name="Lewis D."/>
            <person name="Lewis T."/>
            <person name="Lindblad-toh K."/>
            <person name="Liu X."/>
            <person name="Lokyitsang T."/>
            <person name="Lokyitsang Y."/>
            <person name="Lucien O."/>
            <person name="Lui A."/>
            <person name="Ma L.J."/>
            <person name="Mabbitt R."/>
            <person name="Macdonald J."/>
            <person name="Maclean C."/>
            <person name="Major J."/>
            <person name="Manning J."/>
            <person name="Marabella R."/>
            <person name="Maru K."/>
            <person name="Matthews C."/>
            <person name="Mauceli E."/>
            <person name="Mccarthy M."/>
            <person name="Mcdonough S."/>
            <person name="Mcghee T."/>
            <person name="Meldrim J."/>
            <person name="Meneus L."/>
            <person name="Mesirov J."/>
            <person name="Mihalev A."/>
            <person name="Mihova T."/>
            <person name="Mikkelsen T."/>
            <person name="Mlenga V."/>
            <person name="Moru K."/>
            <person name="Mozes J."/>
            <person name="Mulrain L."/>
            <person name="Munson G."/>
            <person name="Naylor J."/>
            <person name="Newes C."/>
            <person name="Nguyen C."/>
            <person name="Nguyen N."/>
            <person name="Nguyen T."/>
            <person name="Nicol R."/>
            <person name="Nielsen C."/>
            <person name="Nizzari M."/>
            <person name="Norbu C."/>
            <person name="Norbu N."/>
            <person name="O'donnell P."/>
            <person name="Okoawo O."/>
            <person name="O'leary S."/>
            <person name="Omotosho B."/>
            <person name="O'neill K."/>
            <person name="Osman S."/>
            <person name="Parker S."/>
            <person name="Perrin D."/>
            <person name="Phunkhang P."/>
            <person name="Piqani B."/>
            <person name="Purcell S."/>
            <person name="Rachupka T."/>
            <person name="Ramasamy U."/>
            <person name="Rameau R."/>
            <person name="Ray V."/>
            <person name="Raymond C."/>
            <person name="Retta R."/>
            <person name="Richardson S."/>
            <person name="Rise C."/>
            <person name="Rodriguez J."/>
            <person name="Rogers J."/>
            <person name="Rogov P."/>
            <person name="Rutman M."/>
            <person name="Schupbach R."/>
            <person name="Seaman C."/>
            <person name="Settipalli S."/>
            <person name="Sharpe T."/>
            <person name="Sheridan J."/>
            <person name="Sherpa N."/>
            <person name="Shi J."/>
            <person name="Smirnov S."/>
            <person name="Smith C."/>
            <person name="Sougnez C."/>
            <person name="Spencer B."/>
            <person name="Stalker J."/>
            <person name="Stange-thomann N."/>
            <person name="Stavropoulos S."/>
            <person name="Stetson K."/>
            <person name="Stone C."/>
            <person name="Stone S."/>
            <person name="Stubbs M."/>
            <person name="Talamas J."/>
            <person name="Tchuinga P."/>
            <person name="Tenzing P."/>
            <person name="Tesfaye S."/>
            <person name="Theodore J."/>
            <person name="Thoulutsang Y."/>
            <person name="Topham K."/>
            <person name="Towey S."/>
            <person name="Tsamla T."/>
            <person name="Tsomo N."/>
            <person name="Vallee D."/>
            <person name="Vassiliev H."/>
            <person name="Venkataraman V."/>
            <person name="Vinson J."/>
            <person name="Vo A."/>
            <person name="Wade C."/>
            <person name="Wang S."/>
            <person name="Wangchuk T."/>
            <person name="Wangdi T."/>
            <person name="Whittaker C."/>
            <person name="Wilkinson J."/>
            <person name="Wu Y."/>
            <person name="Wyman D."/>
            <person name="Yadav S."/>
            <person name="Yang S."/>
            <person name="Yang X."/>
            <person name="Yeager S."/>
            <person name="Yee E."/>
            <person name="Young G."/>
            <person name="Zainoun J."/>
            <person name="Zembeck L."/>
            <person name="Zimmer A."/>
            <person name="Zody M."/>
            <person name="Lander E."/>
        </authorList>
    </citation>
    <scope>NUCLEOTIDE SEQUENCE [LARGE SCALE GENOMIC DNA]</scope>
</reference>
<evidence type="ECO:0000259" key="1">
    <source>
        <dbReference type="PROSITE" id="PS50234"/>
    </source>
</evidence>
<dbReference type="PANTHER" id="PTHR24020:SF87">
    <property type="entry name" value="COLLAGEN ALPHA-1(VI) CHAIN-LIKE"/>
    <property type="match status" value="1"/>
</dbReference>
<dbReference type="CDD" id="cd01450">
    <property type="entry name" value="vWFA_subfamily_ECM"/>
    <property type="match status" value="1"/>
</dbReference>
<evidence type="ECO:0000313" key="3">
    <source>
        <dbReference type="Proteomes" id="UP000007875"/>
    </source>
</evidence>
<dbReference type="InterPro" id="IPR002035">
    <property type="entry name" value="VWF_A"/>
</dbReference>
<dbReference type="PRINTS" id="PR00453">
    <property type="entry name" value="VWFADOMAIN"/>
</dbReference>
<keyword evidence="3" id="KW-1185">Reference proteome</keyword>
<dbReference type="Pfam" id="PF00092">
    <property type="entry name" value="VWA"/>
    <property type="match status" value="1"/>
</dbReference>
<dbReference type="GeneTree" id="ENSGT00940000163557"/>
<proteinExistence type="predicted"/>
<dbReference type="STRING" id="51511.ENSCSAVP00000007134"/>
<dbReference type="InterPro" id="IPR036465">
    <property type="entry name" value="vWFA_dom_sf"/>
</dbReference>
<dbReference type="InterPro" id="IPR050525">
    <property type="entry name" value="ECM_Assembly_Org"/>
</dbReference>
<feature type="domain" description="VWFA" evidence="1">
    <location>
        <begin position="2"/>
        <end position="184"/>
    </location>
</feature>
<accession>H2YP76</accession>
<dbReference type="OMA" id="GNDHNII"/>
<dbReference type="InParanoid" id="H2YP76"/>
<dbReference type="PANTHER" id="PTHR24020">
    <property type="entry name" value="COLLAGEN ALPHA"/>
    <property type="match status" value="1"/>
</dbReference>
<protein>
    <recommendedName>
        <fullName evidence="1">VWFA domain-containing protein</fullName>
    </recommendedName>
</protein>